<evidence type="ECO:0000313" key="1">
    <source>
        <dbReference type="EMBL" id="GGJ01588.1"/>
    </source>
</evidence>
<protein>
    <submittedName>
        <fullName evidence="1">Uncharacterized protein</fullName>
    </submittedName>
</protein>
<accession>A0A917K5A8</accession>
<name>A0A917K5A8_9PSEU</name>
<proteinExistence type="predicted"/>
<reference evidence="1 2" key="1">
    <citation type="journal article" date="2014" name="Int. J. Syst. Evol. Microbiol.">
        <title>Complete genome sequence of Corynebacterium casei LMG S-19264T (=DSM 44701T), isolated from a smear-ripened cheese.</title>
        <authorList>
            <consortium name="US DOE Joint Genome Institute (JGI-PGF)"/>
            <person name="Walter F."/>
            <person name="Albersmeier A."/>
            <person name="Kalinowski J."/>
            <person name="Ruckert C."/>
        </authorList>
    </citation>
    <scope>NUCLEOTIDE SEQUENCE [LARGE SCALE GENOMIC DNA]</scope>
    <source>
        <strain evidence="1 2">CGMCC 4.7206</strain>
    </source>
</reference>
<dbReference type="AlphaFoldDB" id="A0A917K5A8"/>
<evidence type="ECO:0000313" key="2">
    <source>
        <dbReference type="Proteomes" id="UP000597989"/>
    </source>
</evidence>
<dbReference type="EMBL" id="BMMT01000018">
    <property type="protein sequence ID" value="GGJ01588.1"/>
    <property type="molecule type" value="Genomic_DNA"/>
</dbReference>
<dbReference type="Proteomes" id="UP000597989">
    <property type="component" value="Unassembled WGS sequence"/>
</dbReference>
<dbReference type="RefSeq" id="WP_188990611.1">
    <property type="nucleotide sequence ID" value="NZ_BMMT01000018.1"/>
</dbReference>
<organism evidence="1 2">
    <name type="scientific">Saccharopolyspora thermophila</name>
    <dbReference type="NCBI Taxonomy" id="89367"/>
    <lineage>
        <taxon>Bacteria</taxon>
        <taxon>Bacillati</taxon>
        <taxon>Actinomycetota</taxon>
        <taxon>Actinomycetes</taxon>
        <taxon>Pseudonocardiales</taxon>
        <taxon>Pseudonocardiaceae</taxon>
        <taxon>Saccharopolyspora</taxon>
    </lineage>
</organism>
<sequence>MSRRYCSDWLADLARQIRAIEQDVETCTRRACIRRYGAPSSLETLGVRADLEHAADALESISKGWADEEI</sequence>
<gene>
    <name evidence="1" type="ORF">GCM10011581_43490</name>
</gene>
<comment type="caution">
    <text evidence="1">The sequence shown here is derived from an EMBL/GenBank/DDBJ whole genome shotgun (WGS) entry which is preliminary data.</text>
</comment>